<accession>A0A4R6RSJ4</accession>
<keyword evidence="1" id="KW-0812">Transmembrane</keyword>
<feature type="transmembrane region" description="Helical" evidence="1">
    <location>
        <begin position="12"/>
        <end position="33"/>
    </location>
</feature>
<gene>
    <name evidence="2" type="ORF">EDF62_3087</name>
</gene>
<keyword evidence="3" id="KW-1185">Reference proteome</keyword>
<evidence type="ECO:0000313" key="2">
    <source>
        <dbReference type="EMBL" id="TDP89790.1"/>
    </source>
</evidence>
<evidence type="ECO:0000256" key="1">
    <source>
        <dbReference type="SAM" id="Phobius"/>
    </source>
</evidence>
<sequence length="177" mass="19439">MWWFDSKGAPSWMDWLALALGIVGFGIAIYQLCKSRSSLEIARDSLVHTQRSLSRNQVIADIGSFDGILDRIDALAKGTDRDALDEQLKIFSIKAHEVSALLSNVEENTGELEIVLVRVGDSVSLARSKLYDDSDEKLSTLVSDSISKVRVLIPQVKAVGKKLQSTPMAPLPTRKGK</sequence>
<comment type="caution">
    <text evidence="2">The sequence shown here is derived from an EMBL/GenBank/DDBJ whole genome shotgun (WGS) entry which is preliminary data.</text>
</comment>
<evidence type="ECO:0000313" key="3">
    <source>
        <dbReference type="Proteomes" id="UP000295601"/>
    </source>
</evidence>
<reference evidence="2 3" key="1">
    <citation type="submission" date="2019-03" db="EMBL/GenBank/DDBJ databases">
        <title>Genomic analyses of the natural microbiome of Caenorhabditis elegans.</title>
        <authorList>
            <person name="Samuel B."/>
        </authorList>
    </citation>
    <scope>NUCLEOTIDE SEQUENCE [LARGE SCALE GENOMIC DNA]</scope>
    <source>
        <strain evidence="2 3">JUb18</strain>
    </source>
</reference>
<dbReference type="AlphaFoldDB" id="A0A4R6RSJ4"/>
<keyword evidence="1" id="KW-0472">Membrane</keyword>
<protein>
    <submittedName>
        <fullName evidence="2">Uncharacterized protein</fullName>
    </submittedName>
</protein>
<dbReference type="EMBL" id="SNYA01000008">
    <property type="protein sequence ID" value="TDP89790.1"/>
    <property type="molecule type" value="Genomic_DNA"/>
</dbReference>
<name>A0A4R6RSJ4_9MICO</name>
<proteinExistence type="predicted"/>
<keyword evidence="1" id="KW-1133">Transmembrane helix</keyword>
<organism evidence="2 3">
    <name type="scientific">Leucobacter luti</name>
    <dbReference type="NCBI Taxonomy" id="340320"/>
    <lineage>
        <taxon>Bacteria</taxon>
        <taxon>Bacillati</taxon>
        <taxon>Actinomycetota</taxon>
        <taxon>Actinomycetes</taxon>
        <taxon>Micrococcales</taxon>
        <taxon>Microbacteriaceae</taxon>
        <taxon>Leucobacter</taxon>
    </lineage>
</organism>
<dbReference type="Proteomes" id="UP000295601">
    <property type="component" value="Unassembled WGS sequence"/>
</dbReference>